<dbReference type="Proteomes" id="UP000284452">
    <property type="component" value="Unassembled WGS sequence"/>
</dbReference>
<evidence type="ECO:0000313" key="1">
    <source>
        <dbReference type="EMBL" id="RQX66565.1"/>
    </source>
</evidence>
<accession>A0A425HLL0</accession>
<proteinExistence type="predicted"/>
<dbReference type="VEuPathDB" id="ToxoDB:TGCAST_390170"/>
<sequence length="114" mass="12814">MRRCYAGRRAARVLGRKYAMAFQNSSLEEVVANRHHVIVLDKFGRHPNKLCADESQLPVGIAFKGVESRLDGQAHELLVPEQANAAAGNVLLACQPLLEEFMAVELRLRVSFRW</sequence>
<evidence type="ECO:0000313" key="2">
    <source>
        <dbReference type="Proteomes" id="UP000284452"/>
    </source>
</evidence>
<dbReference type="EMBL" id="AHIV02002329">
    <property type="protein sequence ID" value="RQX66565.1"/>
    <property type="molecule type" value="Genomic_DNA"/>
</dbReference>
<reference evidence="1 2" key="1">
    <citation type="submission" date="2017-10" db="EMBL/GenBank/DDBJ databases">
        <authorList>
            <person name="Sibley D."/>
            <person name="Venepally P."/>
            <person name="Karamycheva S."/>
            <person name="Hadjithomas M."/>
            <person name="Khan A."/>
            <person name="Brunk B."/>
            <person name="Roos D."/>
            <person name="Caler E."/>
            <person name="Lorenzi H."/>
        </authorList>
    </citation>
    <scope>NUCLEOTIDE SEQUENCE [LARGE SCALE GENOMIC DNA]</scope>
    <source>
        <strain evidence="1 2">CAST</strain>
    </source>
</reference>
<name>A0A425HLL0_TOXGO</name>
<organism evidence="1 2">
    <name type="scientific">Toxoplasma gondii CAST</name>
    <dbReference type="NCBI Taxonomy" id="943122"/>
    <lineage>
        <taxon>Eukaryota</taxon>
        <taxon>Sar</taxon>
        <taxon>Alveolata</taxon>
        <taxon>Apicomplexa</taxon>
        <taxon>Conoidasida</taxon>
        <taxon>Coccidia</taxon>
        <taxon>Eucoccidiorida</taxon>
        <taxon>Eimeriorina</taxon>
        <taxon>Sarcocystidae</taxon>
        <taxon>Toxoplasma</taxon>
    </lineage>
</organism>
<comment type="caution">
    <text evidence="1">The sequence shown here is derived from an EMBL/GenBank/DDBJ whole genome shotgun (WGS) entry which is preliminary data.</text>
</comment>
<gene>
    <name evidence="1" type="ORF">TGCAST_390170</name>
</gene>
<protein>
    <submittedName>
        <fullName evidence="1">Uncharacterized protein</fullName>
    </submittedName>
</protein>
<dbReference type="AlphaFoldDB" id="A0A425HLL0"/>